<feature type="compositionally biased region" description="Low complexity" evidence="1">
    <location>
        <begin position="1"/>
        <end position="10"/>
    </location>
</feature>
<keyword evidence="4" id="KW-1185">Reference proteome</keyword>
<dbReference type="STRING" id="1036808.A0A0C3E978"/>
<evidence type="ECO:0000313" key="3">
    <source>
        <dbReference type="EMBL" id="KIM64919.1"/>
    </source>
</evidence>
<dbReference type="Proteomes" id="UP000053989">
    <property type="component" value="Unassembled WGS sequence"/>
</dbReference>
<evidence type="ECO:0000256" key="1">
    <source>
        <dbReference type="SAM" id="MobiDB-lite"/>
    </source>
</evidence>
<feature type="region of interest" description="Disordered" evidence="1">
    <location>
        <begin position="1"/>
        <end position="20"/>
    </location>
</feature>
<keyword evidence="2" id="KW-0812">Transmembrane</keyword>
<feature type="transmembrane region" description="Helical" evidence="2">
    <location>
        <begin position="70"/>
        <end position="91"/>
    </location>
</feature>
<name>A0A0C3E978_9AGAM</name>
<dbReference type="OrthoDB" id="2686513at2759"/>
<dbReference type="HOGENOM" id="CLU_139318_0_0_1"/>
<evidence type="ECO:0000313" key="4">
    <source>
        <dbReference type="Proteomes" id="UP000053989"/>
    </source>
</evidence>
<accession>A0A0C3E978</accession>
<proteinExistence type="predicted"/>
<organism evidence="3 4">
    <name type="scientific">Scleroderma citrinum Foug A</name>
    <dbReference type="NCBI Taxonomy" id="1036808"/>
    <lineage>
        <taxon>Eukaryota</taxon>
        <taxon>Fungi</taxon>
        <taxon>Dikarya</taxon>
        <taxon>Basidiomycota</taxon>
        <taxon>Agaricomycotina</taxon>
        <taxon>Agaricomycetes</taxon>
        <taxon>Agaricomycetidae</taxon>
        <taxon>Boletales</taxon>
        <taxon>Sclerodermatineae</taxon>
        <taxon>Sclerodermataceae</taxon>
        <taxon>Scleroderma</taxon>
    </lineage>
</organism>
<feature type="transmembrane region" description="Helical" evidence="2">
    <location>
        <begin position="29"/>
        <end position="49"/>
    </location>
</feature>
<dbReference type="EMBL" id="KN822026">
    <property type="protein sequence ID" value="KIM64919.1"/>
    <property type="molecule type" value="Genomic_DNA"/>
</dbReference>
<gene>
    <name evidence="3" type="ORF">SCLCIDRAFT_601509</name>
</gene>
<protein>
    <submittedName>
        <fullName evidence="3">Uncharacterized protein</fullName>
    </submittedName>
</protein>
<keyword evidence="2" id="KW-0472">Membrane</keyword>
<keyword evidence="2" id="KW-1133">Transmembrane helix</keyword>
<reference evidence="4" key="2">
    <citation type="submission" date="2015-01" db="EMBL/GenBank/DDBJ databases">
        <title>Evolutionary Origins and Diversification of the Mycorrhizal Mutualists.</title>
        <authorList>
            <consortium name="DOE Joint Genome Institute"/>
            <consortium name="Mycorrhizal Genomics Consortium"/>
            <person name="Kohler A."/>
            <person name="Kuo A."/>
            <person name="Nagy L.G."/>
            <person name="Floudas D."/>
            <person name="Copeland A."/>
            <person name="Barry K.W."/>
            <person name="Cichocki N."/>
            <person name="Veneault-Fourrey C."/>
            <person name="LaButti K."/>
            <person name="Lindquist E.A."/>
            <person name="Lipzen A."/>
            <person name="Lundell T."/>
            <person name="Morin E."/>
            <person name="Murat C."/>
            <person name="Riley R."/>
            <person name="Ohm R."/>
            <person name="Sun H."/>
            <person name="Tunlid A."/>
            <person name="Henrissat B."/>
            <person name="Grigoriev I.V."/>
            <person name="Hibbett D.S."/>
            <person name="Martin F."/>
        </authorList>
    </citation>
    <scope>NUCLEOTIDE SEQUENCE [LARGE SCALE GENOMIC DNA]</scope>
    <source>
        <strain evidence="4">Foug A</strain>
    </source>
</reference>
<dbReference type="AlphaFoldDB" id="A0A0C3E978"/>
<evidence type="ECO:0000256" key="2">
    <source>
        <dbReference type="SAM" id="Phobius"/>
    </source>
</evidence>
<sequence>MTTLSLSQEESTSDRGCTSFSSQSSLHLAIAWSGLLMFDFIVFLLTLWASLRVRMVRNRSVTDILLRDGALYFAVMCGVNVANITVLLVATNSIKSFLGPFTNIISSVMISRLMLNLRDPSITVSKTTSFPPLSHASMFATPACDIGGVSVGRASMSRALP</sequence>
<reference evidence="3 4" key="1">
    <citation type="submission" date="2014-04" db="EMBL/GenBank/DDBJ databases">
        <authorList>
            <consortium name="DOE Joint Genome Institute"/>
            <person name="Kuo A."/>
            <person name="Kohler A."/>
            <person name="Nagy L.G."/>
            <person name="Floudas D."/>
            <person name="Copeland A."/>
            <person name="Barry K.W."/>
            <person name="Cichocki N."/>
            <person name="Veneault-Fourrey C."/>
            <person name="LaButti K."/>
            <person name="Lindquist E.A."/>
            <person name="Lipzen A."/>
            <person name="Lundell T."/>
            <person name="Morin E."/>
            <person name="Murat C."/>
            <person name="Sun H."/>
            <person name="Tunlid A."/>
            <person name="Henrissat B."/>
            <person name="Grigoriev I.V."/>
            <person name="Hibbett D.S."/>
            <person name="Martin F."/>
            <person name="Nordberg H.P."/>
            <person name="Cantor M.N."/>
            <person name="Hua S.X."/>
        </authorList>
    </citation>
    <scope>NUCLEOTIDE SEQUENCE [LARGE SCALE GENOMIC DNA]</scope>
    <source>
        <strain evidence="3 4">Foug A</strain>
    </source>
</reference>
<dbReference type="InParanoid" id="A0A0C3E978"/>